<evidence type="ECO:0000256" key="7">
    <source>
        <dbReference type="ARBA" id="ARBA00022853"/>
    </source>
</evidence>
<dbReference type="InterPro" id="IPR037259">
    <property type="entry name" value="BRK_sf"/>
</dbReference>
<dbReference type="InterPro" id="IPR049730">
    <property type="entry name" value="SNF2/RAD54-like_C"/>
</dbReference>
<feature type="compositionally biased region" description="Low complexity" evidence="10">
    <location>
        <begin position="1384"/>
        <end position="1393"/>
    </location>
</feature>
<protein>
    <submittedName>
        <fullName evidence="13">Chromodomain helicase DNA binding protein 7</fullName>
    </submittedName>
</protein>
<dbReference type="PANTHER" id="PTHR46850:SF1">
    <property type="entry name" value="CHROMODOMAIN-HELICASE-DNA-BINDING PROTEIN 9"/>
    <property type="match status" value="1"/>
</dbReference>
<feature type="compositionally biased region" description="Pro residues" evidence="10">
    <location>
        <begin position="24"/>
        <end position="36"/>
    </location>
</feature>
<dbReference type="InterPro" id="IPR023780">
    <property type="entry name" value="Chromo_domain"/>
</dbReference>
<feature type="domain" description="Helicase C-terminal" evidence="12">
    <location>
        <begin position="449"/>
        <end position="600"/>
    </location>
</feature>
<feature type="compositionally biased region" description="Basic and acidic residues" evidence="10">
    <location>
        <begin position="1307"/>
        <end position="1355"/>
    </location>
</feature>
<dbReference type="FunFam" id="3.40.50.300:FF:000015">
    <property type="entry name" value="chromodomain-helicase-DNA-binding protein 9 isoform X1"/>
    <property type="match status" value="1"/>
</dbReference>
<accession>A0A8C7KY38</accession>
<reference evidence="13" key="2">
    <citation type="submission" date="2025-09" db="UniProtKB">
        <authorList>
            <consortium name="Ensembl"/>
        </authorList>
    </citation>
    <scope>IDENTIFICATION</scope>
</reference>
<feature type="region of interest" description="Disordered" evidence="10">
    <location>
        <begin position="1662"/>
        <end position="1694"/>
    </location>
</feature>
<keyword evidence="3" id="KW-0677">Repeat</keyword>
<evidence type="ECO:0000256" key="9">
    <source>
        <dbReference type="ARBA" id="ARBA00049360"/>
    </source>
</evidence>
<dbReference type="Gene3D" id="3.40.5.120">
    <property type="match status" value="1"/>
</dbReference>
<evidence type="ECO:0000256" key="5">
    <source>
        <dbReference type="ARBA" id="ARBA00022801"/>
    </source>
</evidence>
<keyword evidence="6" id="KW-0067">ATP-binding</keyword>
<feature type="compositionally biased region" description="Polar residues" evidence="10">
    <location>
        <begin position="826"/>
        <end position="838"/>
    </location>
</feature>
<feature type="compositionally biased region" description="Basic and acidic residues" evidence="10">
    <location>
        <begin position="1363"/>
        <end position="1383"/>
    </location>
</feature>
<feature type="compositionally biased region" description="Basic and acidic residues" evidence="10">
    <location>
        <begin position="88"/>
        <end position="105"/>
    </location>
</feature>
<feature type="region of interest" description="Disordered" evidence="10">
    <location>
        <begin position="1279"/>
        <end position="1432"/>
    </location>
</feature>
<feature type="region of interest" description="Disordered" evidence="10">
    <location>
        <begin position="1557"/>
        <end position="1591"/>
    </location>
</feature>
<dbReference type="Gene3D" id="1.10.10.60">
    <property type="entry name" value="Homeodomain-like"/>
    <property type="match status" value="2"/>
</dbReference>
<evidence type="ECO:0000256" key="6">
    <source>
        <dbReference type="ARBA" id="ARBA00022840"/>
    </source>
</evidence>
<feature type="region of interest" description="Disordered" evidence="10">
    <location>
        <begin position="83"/>
        <end position="105"/>
    </location>
</feature>
<dbReference type="SMART" id="SM00487">
    <property type="entry name" value="DEXDc"/>
    <property type="match status" value="1"/>
</dbReference>
<dbReference type="Pfam" id="PF00176">
    <property type="entry name" value="SNF2-rel_dom"/>
    <property type="match status" value="1"/>
</dbReference>
<dbReference type="Pfam" id="PF00271">
    <property type="entry name" value="Helicase_C"/>
    <property type="match status" value="1"/>
</dbReference>
<dbReference type="Pfam" id="PF23078">
    <property type="entry name" value="HTH_CHD6-9"/>
    <property type="match status" value="1"/>
</dbReference>
<comment type="catalytic activity">
    <reaction evidence="9">
        <text>ATP + H2O = ADP + phosphate + H(+)</text>
        <dbReference type="Rhea" id="RHEA:13065"/>
        <dbReference type="ChEBI" id="CHEBI:15377"/>
        <dbReference type="ChEBI" id="CHEBI:15378"/>
        <dbReference type="ChEBI" id="CHEBI:30616"/>
        <dbReference type="ChEBI" id="CHEBI:43474"/>
        <dbReference type="ChEBI" id="CHEBI:456216"/>
    </reaction>
</comment>
<dbReference type="CDD" id="cd18793">
    <property type="entry name" value="SF2_C_SNF"/>
    <property type="match status" value="1"/>
</dbReference>
<dbReference type="SUPFAM" id="SSF54160">
    <property type="entry name" value="Chromo domain-like"/>
    <property type="match status" value="1"/>
</dbReference>
<comment type="subcellular location">
    <subcellularLocation>
        <location evidence="1">Nucleus</location>
    </subcellularLocation>
</comment>
<feature type="compositionally biased region" description="Low complexity" evidence="10">
    <location>
        <begin position="1292"/>
        <end position="1306"/>
    </location>
</feature>
<dbReference type="GO" id="GO:0005634">
    <property type="term" value="C:nucleus"/>
    <property type="evidence" value="ECO:0007669"/>
    <property type="project" value="UniProtKB-SubCell"/>
</dbReference>
<feature type="region of interest" description="Disordered" evidence="10">
    <location>
        <begin position="826"/>
        <end position="862"/>
    </location>
</feature>
<keyword evidence="5" id="KW-0378">Hydrolase</keyword>
<evidence type="ECO:0000259" key="11">
    <source>
        <dbReference type="PROSITE" id="PS51192"/>
    </source>
</evidence>
<keyword evidence="14" id="KW-1185">Reference proteome</keyword>
<dbReference type="InterPro" id="IPR000330">
    <property type="entry name" value="SNF2_N"/>
</dbReference>
<dbReference type="Ensembl" id="ENSOKIT00005118763.1">
    <property type="protein sequence ID" value="ENSOKIP00005110910.1"/>
    <property type="gene ID" value="ENSOKIG00005044555.1"/>
</dbReference>
<feature type="compositionally biased region" description="Polar residues" evidence="10">
    <location>
        <begin position="1562"/>
        <end position="1573"/>
    </location>
</feature>
<sequence>PTQTYPSPHTNALSAPTHTHTNQPYPPPPPPPPPPGAHTNPSGRPVKLYLVKWCSLPYEDITWELKADIDQAKIDEYEAVAARQPKTKRVERPPTENWHKSESSRDYKNDNALREYQLEGVNWLLFNWYNTRNCILADEMGLGKTIQSITFLYEIYLKGIHGPFLVIAPLSTIPNWEREFRTWTELNVIVYHGSQASRKTIQAYEMNYRDVQGRVIKGAYKFHAVITTFEMILTDCPELRSVSWRCVVIDEAHRLKNRNCKLLEGLKMMDMEHKVLLTGTPLQNTVEELFSLLNFLEPERFPSENTFMQEFGDLKTEEQVQKLQAILKPMMLRRLKEDVEKNLAPKEETIIEVELTNIQKKYYRAILEKNFSFLSKGGPGGGGGAWGGGGAQVPNLLNTMMELRKCCNHPYLINGAEEKILDDFRENHHAEMPQFHLQAMIQAAGKLVLIDKLLPKLKAGGHRVLVFSQMVRCLDILEDYLIQKRYPYERIDGRVRGNLRQAAIDRFSRPDSDRFVFLLCTRAGGLGINLTAADTCIIFDSDWNPQNDLQAQARCHRIGQSKAVKIYRLITRNSYEREMFDKASLKLGLDKAVLQSMSGRENVPQLSKKEVEDLLRKGAYGALMDEEDEGSKFCEEDIDQILLRRTQTITIESEGKGSTFAKASFVAAGNRTDISLEDPDFWQKWAKKAELDMEAINGRNTLVIDTPRVRKQTRHYSSMKEDELAEFSELESDGENEKPLTKLRRPQDRAHGYPRSECFRVEKNLLVYGWGRWGDILSRGRFKRPLQEQDVETICRALLAYCLLHYRGDENIKRFIWDLITPSEDGQSRTLTNHSGLSTPVPRGRKGKKGKPAPPAPPQLPRAEWLASCNPDLLLQEDSYKRHLKHHCNKVLLRVRMLYYLRQEVIGDHADRILEGTDSSEMDIWIPQPFHAEVPADWWDSEADKSLLIGVFKHGYEKYNSMRADPALCFLERVGMPDAKAIAAEQRGADMMADGPEGEDEDPEYKPLRMTFKDEMEDFANSPLDDKDDTVEVETGSRGAGRLYWPAASALTARLRRLVTAYQRTHKREQLRQEAMARPDGRRRRRPREHLFSMATVLPAEGGAAFKERRQRWTRREESDFYRVVSTFGVIYDTDHQLFDWTQFRAFARLDKKSDESLEKYYFSFVAMCKRVCRMQVKLPDPTLIIDPITEERASRTLYRIELLRRIREQVLPNPLLGERLRLCQPSSDLPEWWACRRHDHDLLLGASKHGVSRTDYHILNDPALGFLEAHRKFTKGALAGVPQPPRDGALSTASSSSTEQATATEAKPEKEYKAPTVETKDQDKKLDFQEKPESPKASEEQGTKKEERDEKEGSPAKSPKPVAEKGPDEEKVEEDYRSEKSSQAEAAATSEQKNFDEESDASLSTTARDETRDGFCPEEEPSAIPAFQERATSSLWPKDRVMINRMDNICDAVIKGKWPANRRQFFDSPGLLPGYPGPMTSESPMPRQSLAELSMAAAAQTNFSGSEDLTLSPQVNEDALSISLPKQRRRRRRKVEIEADRAAKRRNLMDMVAQLRESHAAESQSQAMDLTKSSAPSPASYPSSMVSPAAHKAQMELLQAATPSRHRANCSLAEADLPTRRRRGRRKNVEGLELLFMRGATEDSERTKASVEGLQMLPRSHRHNIPSTSARVPSVSAMEDREAGTPSNKDLSDWLRQHPTYTMDMPTAYTPKSEETLLSSQFPKPKQKRHRCRNPNKIDINTLTGEERVPVVNRRNGRKVWAHFGTEKFGLISVQKSLGSFRYRKVWAHFGTERFGLISGQKGLGSVRDRKVWAQFGTERFGLSSGQKGLGSVRDRKVWAQFGTERIGLSSVQKGLGSFR</sequence>
<dbReference type="PROSITE" id="PS51192">
    <property type="entry name" value="HELICASE_ATP_BIND_1"/>
    <property type="match status" value="1"/>
</dbReference>
<feature type="compositionally biased region" description="Low complexity" evidence="10">
    <location>
        <begin position="1574"/>
        <end position="1591"/>
    </location>
</feature>
<dbReference type="Gene3D" id="3.40.50.10810">
    <property type="entry name" value="Tandem AAA-ATPase domain"/>
    <property type="match status" value="1"/>
</dbReference>
<dbReference type="InterPro" id="IPR014001">
    <property type="entry name" value="Helicase_ATP-bd"/>
</dbReference>
<keyword evidence="7" id="KW-0156">Chromatin regulator</keyword>
<dbReference type="GO" id="GO:0006325">
    <property type="term" value="P:chromatin organization"/>
    <property type="evidence" value="ECO:0007669"/>
    <property type="project" value="UniProtKB-KW"/>
</dbReference>
<dbReference type="GO" id="GO:0016787">
    <property type="term" value="F:hydrolase activity"/>
    <property type="evidence" value="ECO:0007669"/>
    <property type="project" value="UniProtKB-KW"/>
</dbReference>
<evidence type="ECO:0000259" key="12">
    <source>
        <dbReference type="PROSITE" id="PS51194"/>
    </source>
</evidence>
<dbReference type="Gene3D" id="3.40.50.300">
    <property type="entry name" value="P-loop containing nucleotide triphosphate hydrolases"/>
    <property type="match status" value="1"/>
</dbReference>
<feature type="domain" description="Helicase ATP-binding" evidence="11">
    <location>
        <begin position="125"/>
        <end position="299"/>
    </location>
</feature>
<dbReference type="InterPro" id="IPR038718">
    <property type="entry name" value="SNF2-like_sf"/>
</dbReference>
<dbReference type="Gene3D" id="2.40.50.40">
    <property type="match status" value="1"/>
</dbReference>
<dbReference type="SUPFAM" id="SSF52540">
    <property type="entry name" value="P-loop containing nucleoside triphosphate hydrolases"/>
    <property type="match status" value="2"/>
</dbReference>
<dbReference type="InterPro" id="IPR016197">
    <property type="entry name" value="Chromo-like_dom_sf"/>
</dbReference>
<dbReference type="GeneTree" id="ENSGT00940000153649"/>
<dbReference type="GO" id="GO:0005524">
    <property type="term" value="F:ATP binding"/>
    <property type="evidence" value="ECO:0007669"/>
    <property type="project" value="UniProtKB-KW"/>
</dbReference>
<feature type="compositionally biased region" description="Acidic residues" evidence="10">
    <location>
        <begin position="725"/>
        <end position="734"/>
    </location>
</feature>
<evidence type="ECO:0000256" key="3">
    <source>
        <dbReference type="ARBA" id="ARBA00022737"/>
    </source>
</evidence>
<reference evidence="13" key="1">
    <citation type="submission" date="2025-08" db="UniProtKB">
        <authorList>
            <consortium name="Ensembl"/>
        </authorList>
    </citation>
    <scope>IDENTIFICATION</scope>
</reference>
<dbReference type="SUPFAM" id="SSF160481">
    <property type="entry name" value="BRK domain-like"/>
    <property type="match status" value="2"/>
</dbReference>
<evidence type="ECO:0000256" key="4">
    <source>
        <dbReference type="ARBA" id="ARBA00022741"/>
    </source>
</evidence>
<dbReference type="Pfam" id="PF00385">
    <property type="entry name" value="Chromo"/>
    <property type="match status" value="1"/>
</dbReference>
<dbReference type="FunFam" id="3.40.50.10810:FF:000003">
    <property type="entry name" value="chromodomain-helicase-DNA-binding protein 8 isoform X4"/>
    <property type="match status" value="1"/>
</dbReference>
<keyword evidence="4" id="KW-0547">Nucleotide-binding</keyword>
<dbReference type="InterPro" id="IPR051493">
    <property type="entry name" value="CHD"/>
</dbReference>
<dbReference type="SMART" id="SM00490">
    <property type="entry name" value="HELICc"/>
    <property type="match status" value="1"/>
</dbReference>
<dbReference type="PANTHER" id="PTHR46850">
    <property type="entry name" value="CHROMODOMAIN-HELICASE-DNA-BINDING PROTEIN 9"/>
    <property type="match status" value="1"/>
</dbReference>
<feature type="region of interest" description="Disordered" evidence="10">
    <location>
        <begin position="1"/>
        <end position="42"/>
    </location>
</feature>
<comment type="similarity">
    <text evidence="2">Belongs to the SNF2/RAD54 helicase family.</text>
</comment>
<evidence type="ECO:0000256" key="2">
    <source>
        <dbReference type="ARBA" id="ARBA00007025"/>
    </source>
</evidence>
<dbReference type="InterPro" id="IPR027417">
    <property type="entry name" value="P-loop_NTPase"/>
</dbReference>
<feature type="region of interest" description="Disordered" evidence="10">
    <location>
        <begin position="725"/>
        <end position="750"/>
    </location>
</feature>
<feature type="compositionally biased region" description="Polar residues" evidence="10">
    <location>
        <begin position="1"/>
        <end position="23"/>
    </location>
</feature>
<dbReference type="Proteomes" id="UP000694557">
    <property type="component" value="Unassembled WGS sequence"/>
</dbReference>
<gene>
    <name evidence="13" type="primary">CHD7</name>
    <name evidence="13" type="synonym">LOC109871811</name>
</gene>
<dbReference type="InterPro" id="IPR001650">
    <property type="entry name" value="Helicase_C-like"/>
</dbReference>
<keyword evidence="8" id="KW-0539">Nucleus</keyword>
<organism evidence="13 14">
    <name type="scientific">Oncorhynchus kisutch</name>
    <name type="common">Coho salmon</name>
    <name type="synonym">Salmo kisutch</name>
    <dbReference type="NCBI Taxonomy" id="8019"/>
    <lineage>
        <taxon>Eukaryota</taxon>
        <taxon>Metazoa</taxon>
        <taxon>Chordata</taxon>
        <taxon>Craniata</taxon>
        <taxon>Vertebrata</taxon>
        <taxon>Euteleostomi</taxon>
        <taxon>Actinopterygii</taxon>
        <taxon>Neopterygii</taxon>
        <taxon>Teleostei</taxon>
        <taxon>Protacanthopterygii</taxon>
        <taxon>Salmoniformes</taxon>
        <taxon>Salmonidae</taxon>
        <taxon>Salmoninae</taxon>
        <taxon>Oncorhynchus</taxon>
    </lineage>
</organism>
<proteinExistence type="inferred from homology"/>
<evidence type="ECO:0000313" key="13">
    <source>
        <dbReference type="Ensembl" id="ENSOKIP00005110910.1"/>
    </source>
</evidence>
<dbReference type="PROSITE" id="PS51194">
    <property type="entry name" value="HELICASE_CTER"/>
    <property type="match status" value="1"/>
</dbReference>
<evidence type="ECO:0000256" key="8">
    <source>
        <dbReference type="ARBA" id="ARBA00023242"/>
    </source>
</evidence>
<dbReference type="InterPro" id="IPR056342">
    <property type="entry name" value="HTH_CHD6-9"/>
</dbReference>
<feature type="compositionally biased region" description="Basic and acidic residues" evidence="10">
    <location>
        <begin position="735"/>
        <end position="750"/>
    </location>
</feature>
<evidence type="ECO:0000256" key="10">
    <source>
        <dbReference type="SAM" id="MobiDB-lite"/>
    </source>
</evidence>
<name>A0A8C7KY38_ONCKI</name>
<evidence type="ECO:0000313" key="14">
    <source>
        <dbReference type="Proteomes" id="UP000694557"/>
    </source>
</evidence>
<evidence type="ECO:0000256" key="1">
    <source>
        <dbReference type="ARBA" id="ARBA00004123"/>
    </source>
</evidence>